<evidence type="ECO:0000313" key="2">
    <source>
        <dbReference type="EMBL" id="GAG68246.1"/>
    </source>
</evidence>
<feature type="transmembrane region" description="Helical" evidence="1">
    <location>
        <begin position="158"/>
        <end position="179"/>
    </location>
</feature>
<dbReference type="AlphaFoldDB" id="X1B8C1"/>
<dbReference type="EMBL" id="BART01000231">
    <property type="protein sequence ID" value="GAG68246.1"/>
    <property type="molecule type" value="Genomic_DNA"/>
</dbReference>
<feature type="transmembrane region" description="Helical" evidence="1">
    <location>
        <begin position="105"/>
        <end position="125"/>
    </location>
</feature>
<reference evidence="2" key="1">
    <citation type="journal article" date="2014" name="Front. Microbiol.">
        <title>High frequency of phylogenetically diverse reductive dehalogenase-homologous genes in deep subseafloor sedimentary metagenomes.</title>
        <authorList>
            <person name="Kawai M."/>
            <person name="Futagami T."/>
            <person name="Toyoda A."/>
            <person name="Takaki Y."/>
            <person name="Nishi S."/>
            <person name="Hori S."/>
            <person name="Arai W."/>
            <person name="Tsubouchi T."/>
            <person name="Morono Y."/>
            <person name="Uchiyama I."/>
            <person name="Ito T."/>
            <person name="Fujiyama A."/>
            <person name="Inagaki F."/>
            <person name="Takami H."/>
        </authorList>
    </citation>
    <scope>NUCLEOTIDE SEQUENCE</scope>
    <source>
        <strain evidence="2">Expedition CK06-06</strain>
    </source>
</reference>
<protein>
    <submittedName>
        <fullName evidence="2">Uncharacterized protein</fullName>
    </submittedName>
</protein>
<keyword evidence="1" id="KW-1133">Transmembrane helix</keyword>
<feature type="transmembrane region" description="Helical" evidence="1">
    <location>
        <begin position="6"/>
        <end position="23"/>
    </location>
</feature>
<name>X1B8C1_9ZZZZ</name>
<evidence type="ECO:0000256" key="1">
    <source>
        <dbReference type="SAM" id="Phobius"/>
    </source>
</evidence>
<feature type="non-terminal residue" evidence="2">
    <location>
        <position position="1"/>
    </location>
</feature>
<sequence length="463" mass="53922">GLSLTNHPIAFFIIPAFLIYIIIINPRIFRNLKVIPISLLCFILPLLSYIYLPIRSLQGYGSVTSFKTFIYYVTGRTTSGKIHGGSFGDRSISTAFEVFKDYLEIIYKNYGIILIILSIIGFVYLIKKNKKFAISSLLLIIFNLAIITQYIGWAVPNYVLNIMLIMSIYISFGFLLIVGSIKFVFEKLLSNKKILKIDNILKYFSLSIIFLFFVFQPFSLIYANYNRVDRSEPGDVYKFWDKAIDNMEENSIMYVLAFSSNVGMFVNKYEYGDKEIEFIYHNNPKYSVGDMIESLEKNVPVYFVGNKNFLKLQFNTERIGKQYYWPRYKEFLELYKVVSPKVSIKIEYVIDEYSKKFGEKFTVEYIIKNKNKERVKISSLELELPDNIELVEIEPEGYINQDPGISRGMYMWVSDSYVIEAEDEINLILKLRGTRPGKSQVKFRITAHDVYINSDDIEIEIKG</sequence>
<feature type="transmembrane region" description="Helical" evidence="1">
    <location>
        <begin position="132"/>
        <end position="152"/>
    </location>
</feature>
<keyword evidence="1" id="KW-0472">Membrane</keyword>
<proteinExistence type="predicted"/>
<accession>X1B8C1</accession>
<keyword evidence="1" id="KW-0812">Transmembrane</keyword>
<feature type="transmembrane region" description="Helical" evidence="1">
    <location>
        <begin position="200"/>
        <end position="223"/>
    </location>
</feature>
<comment type="caution">
    <text evidence="2">The sequence shown here is derived from an EMBL/GenBank/DDBJ whole genome shotgun (WGS) entry which is preliminary data.</text>
</comment>
<feature type="transmembrane region" description="Helical" evidence="1">
    <location>
        <begin position="35"/>
        <end position="52"/>
    </location>
</feature>
<gene>
    <name evidence="2" type="ORF">S01H4_01304</name>
</gene>
<organism evidence="2">
    <name type="scientific">marine sediment metagenome</name>
    <dbReference type="NCBI Taxonomy" id="412755"/>
    <lineage>
        <taxon>unclassified sequences</taxon>
        <taxon>metagenomes</taxon>
        <taxon>ecological metagenomes</taxon>
    </lineage>
</organism>